<evidence type="ECO:0000259" key="8">
    <source>
        <dbReference type="Pfam" id="PF16837"/>
    </source>
</evidence>
<evidence type="ECO:0000256" key="6">
    <source>
        <dbReference type="SAM" id="Phobius"/>
    </source>
</evidence>
<dbReference type="InterPro" id="IPR025086">
    <property type="entry name" value="SDE2/SF3A3_SAP"/>
</dbReference>
<dbReference type="GO" id="GO:0003723">
    <property type="term" value="F:RNA binding"/>
    <property type="evidence" value="ECO:0007669"/>
    <property type="project" value="TreeGrafter"/>
</dbReference>
<feature type="domain" description="SDE2/SF3A3 SAP" evidence="7">
    <location>
        <begin position="311"/>
        <end position="366"/>
    </location>
</feature>
<comment type="caution">
    <text evidence="9">The sequence shown here is derived from an EMBL/GenBank/DDBJ whole genome shotgun (WGS) entry which is preliminary data.</text>
</comment>
<name>A0A540K5D9_MALBA</name>
<proteinExistence type="predicted"/>
<gene>
    <name evidence="9" type="ORF">C1H46_045034</name>
</gene>
<feature type="compositionally biased region" description="Polar residues" evidence="5">
    <location>
        <begin position="7"/>
        <end position="20"/>
    </location>
</feature>
<dbReference type="EMBL" id="VIEB01003575">
    <property type="protein sequence ID" value="TQD69433.1"/>
    <property type="molecule type" value="Genomic_DNA"/>
</dbReference>
<dbReference type="AlphaFoldDB" id="A0A540K5D9"/>
<protein>
    <submittedName>
        <fullName evidence="9">Uncharacterized protein</fullName>
    </submittedName>
</protein>
<evidence type="ECO:0000259" key="7">
    <source>
        <dbReference type="Pfam" id="PF13297"/>
    </source>
</evidence>
<dbReference type="PANTHER" id="PTHR12786">
    <property type="entry name" value="SPLICING FACTOR SF3A-RELATED"/>
    <property type="match status" value="1"/>
</dbReference>
<evidence type="ECO:0000313" key="10">
    <source>
        <dbReference type="Proteomes" id="UP000315295"/>
    </source>
</evidence>
<dbReference type="GO" id="GO:0005681">
    <property type="term" value="C:spliceosomal complex"/>
    <property type="evidence" value="ECO:0007669"/>
    <property type="project" value="TreeGrafter"/>
</dbReference>
<dbReference type="GO" id="GO:0000398">
    <property type="term" value="P:mRNA splicing, via spliceosome"/>
    <property type="evidence" value="ECO:0007669"/>
    <property type="project" value="TreeGrafter"/>
</dbReference>
<feature type="region of interest" description="Disordered" evidence="5">
    <location>
        <begin position="1"/>
        <end position="20"/>
    </location>
</feature>
<dbReference type="Pfam" id="PF16837">
    <property type="entry name" value="SF3A3"/>
    <property type="match status" value="1"/>
</dbReference>
<sequence length="983" mass="110613">MAPPSRTWASVTVEGSRTTNRSGHTYKHLTCFLTSIPSVAMKRKPKSGVLSYRQSKNSFNFSSSSVGSSLRPYFRTDGIVHTVLIHDVTSRLKGRSQSSCTDSRVVQLLGKPTAAMAKLSPKADILQIAHPIHPPKEPNKVRLRQSEIYEDKDNLRKVVLPALGGPTVPGTTVFSPFYGRLKKIHESHRKHPVVRVVDANEENEILFKEDPQIEFSEEEAFGRYLDLHEIYNQYINSKFGEPIEYSAYLANISQPQQLPRTLKSSRQYRACMETLLAYLIYFFQRTEPLQHLDRIFLKVETEFEESWADGNVKGWENEKQETGHVQDQLTMINLDYYSTVEELMEVGPEKLKVALASLGLKTGGTVPHAVETILGYLITLLIGTFAGLRLCSMDIFLKLIGKAPKWEFTGRGSMIGSTIWYNNLVLLTNVCLLVFRGNTCVTRSLIRLSEQSATLTWPTEGHFGQEAGVFAAFIRGHIPDPLQIMAESLFLIFQELISMVLSLAVGPEQIGCSSFSPNLAAIENFYWMLILPKLQSPHATEHPMLMDNALKFFIAIWNTTLETMILQFSLTLPPFLSAESPVVHSFAINDLDQSHQSKHNILLEQFGARKASLGLAYFNFHDNGITALLLFNPAISFLSSYFPYVHRGHILLWRLSASYKPYMLWMFQAAMSSTGTWCFELIIKVVRSVGVQLDHIIYNHAILGLGTAKSLEQNCTVMYGVLSHFGNVHGIKTWAMLFADHSFMVKDLSRLAKLLQYCVADAHLSDASLLNPRMQDYYSINTKVVDTYLQNVSRYKLKIILGLCSVALHASGSLRPKFFGYITFLDFWKLVCLWNASRFGNLAYSPRVYAGTYSATEVQFARIELVLQCFLLYPLPTMIFGLSTFVTPKARLNTILRDVCFIAPALLQRSCMVEAQLGRLGSKFCLEANVFVVCLAIHTALVLEASIMILFWNPKALGEQATQASTCQLDGMRTCLILTGREC</sequence>
<evidence type="ECO:0000256" key="3">
    <source>
        <dbReference type="ARBA" id="ARBA00023187"/>
    </source>
</evidence>
<comment type="subcellular location">
    <subcellularLocation>
        <location evidence="1">Nucleus</location>
    </subcellularLocation>
</comment>
<keyword evidence="4" id="KW-0539">Nucleus</keyword>
<dbReference type="Proteomes" id="UP000315295">
    <property type="component" value="Unassembled WGS sequence"/>
</dbReference>
<keyword evidence="10" id="KW-1185">Reference proteome</keyword>
<dbReference type="STRING" id="106549.A0A540K5D9"/>
<evidence type="ECO:0000313" key="9">
    <source>
        <dbReference type="EMBL" id="TQD69433.1"/>
    </source>
</evidence>
<dbReference type="InterPro" id="IPR031774">
    <property type="entry name" value="SF3A3_dom"/>
</dbReference>
<keyword evidence="6" id="KW-0472">Membrane</keyword>
<feature type="domain" description="SF3A3" evidence="8">
    <location>
        <begin position="214"/>
        <end position="261"/>
    </location>
</feature>
<evidence type="ECO:0000256" key="2">
    <source>
        <dbReference type="ARBA" id="ARBA00022664"/>
    </source>
</evidence>
<dbReference type="PANTHER" id="PTHR12786:SF2">
    <property type="entry name" value="SPLICING FACTOR 3A SUBUNIT 3"/>
    <property type="match status" value="1"/>
</dbReference>
<evidence type="ECO:0000256" key="5">
    <source>
        <dbReference type="SAM" id="MobiDB-lite"/>
    </source>
</evidence>
<keyword evidence="2" id="KW-0507">mRNA processing</keyword>
<organism evidence="9 10">
    <name type="scientific">Malus baccata</name>
    <name type="common">Siberian crab apple</name>
    <name type="synonym">Pyrus baccata</name>
    <dbReference type="NCBI Taxonomy" id="106549"/>
    <lineage>
        <taxon>Eukaryota</taxon>
        <taxon>Viridiplantae</taxon>
        <taxon>Streptophyta</taxon>
        <taxon>Embryophyta</taxon>
        <taxon>Tracheophyta</taxon>
        <taxon>Spermatophyta</taxon>
        <taxon>Magnoliopsida</taxon>
        <taxon>eudicotyledons</taxon>
        <taxon>Gunneridae</taxon>
        <taxon>Pentapetalae</taxon>
        <taxon>rosids</taxon>
        <taxon>fabids</taxon>
        <taxon>Rosales</taxon>
        <taxon>Rosaceae</taxon>
        <taxon>Amygdaloideae</taxon>
        <taxon>Maleae</taxon>
        <taxon>Malus</taxon>
    </lineage>
</organism>
<feature type="transmembrane region" description="Helical" evidence="6">
    <location>
        <begin position="865"/>
        <end position="887"/>
    </location>
</feature>
<reference evidence="9 10" key="1">
    <citation type="journal article" date="2019" name="G3 (Bethesda)">
        <title>Sequencing of a Wild Apple (Malus baccata) Genome Unravels the Differences Between Cultivated and Wild Apple Species Regarding Disease Resistance and Cold Tolerance.</title>
        <authorList>
            <person name="Chen X."/>
        </authorList>
    </citation>
    <scope>NUCLEOTIDE SEQUENCE [LARGE SCALE GENOMIC DNA]</scope>
    <source>
        <strain evidence="10">cv. Shandingzi</strain>
        <tissue evidence="9">Leaves</tissue>
    </source>
</reference>
<evidence type="ECO:0000256" key="1">
    <source>
        <dbReference type="ARBA" id="ARBA00004123"/>
    </source>
</evidence>
<accession>A0A540K5D9</accession>
<evidence type="ECO:0000256" key="4">
    <source>
        <dbReference type="ARBA" id="ARBA00023242"/>
    </source>
</evidence>
<keyword evidence="6" id="KW-1133">Transmembrane helix</keyword>
<feature type="transmembrane region" description="Helical" evidence="6">
    <location>
        <begin position="928"/>
        <end position="952"/>
    </location>
</feature>
<keyword evidence="3" id="KW-0508">mRNA splicing</keyword>
<keyword evidence="6" id="KW-0812">Transmembrane</keyword>
<dbReference type="Pfam" id="PF13297">
    <property type="entry name" value="SDE2_2C"/>
    <property type="match status" value="1"/>
</dbReference>
<dbReference type="InterPro" id="IPR051421">
    <property type="entry name" value="RNA_Proc_DNA_Dmg_Regulator"/>
</dbReference>